<dbReference type="AlphaFoldDB" id="A0A1E7EMS0"/>
<name>A0A1E7EMS0_9STRA</name>
<accession>A0A1E7EMS0</accession>
<gene>
    <name evidence="2" type="ORF">FRACYDRAFT_251935</name>
</gene>
<dbReference type="Proteomes" id="UP000095751">
    <property type="component" value="Unassembled WGS sequence"/>
</dbReference>
<proteinExistence type="predicted"/>
<evidence type="ECO:0000313" key="2">
    <source>
        <dbReference type="EMBL" id="OEU07137.1"/>
    </source>
</evidence>
<organism evidence="2 3">
    <name type="scientific">Fragilariopsis cylindrus CCMP1102</name>
    <dbReference type="NCBI Taxonomy" id="635003"/>
    <lineage>
        <taxon>Eukaryota</taxon>
        <taxon>Sar</taxon>
        <taxon>Stramenopiles</taxon>
        <taxon>Ochrophyta</taxon>
        <taxon>Bacillariophyta</taxon>
        <taxon>Bacillariophyceae</taxon>
        <taxon>Bacillariophycidae</taxon>
        <taxon>Bacillariales</taxon>
        <taxon>Bacillariaceae</taxon>
        <taxon>Fragilariopsis</taxon>
    </lineage>
</organism>
<reference evidence="2 3" key="1">
    <citation type="submission" date="2016-09" db="EMBL/GenBank/DDBJ databases">
        <title>Extensive genetic diversity and differential bi-allelic expression allows diatom success in the polar Southern Ocean.</title>
        <authorList>
            <consortium name="DOE Joint Genome Institute"/>
            <person name="Mock T."/>
            <person name="Otillar R.P."/>
            <person name="Strauss J."/>
            <person name="Dupont C."/>
            <person name="Frickenhaus S."/>
            <person name="Maumus F."/>
            <person name="Mcmullan M."/>
            <person name="Sanges R."/>
            <person name="Schmutz J."/>
            <person name="Toseland A."/>
            <person name="Valas R."/>
            <person name="Veluchamy A."/>
            <person name="Ward B.J."/>
            <person name="Allen A."/>
            <person name="Barry K."/>
            <person name="Falciatore A."/>
            <person name="Ferrante M."/>
            <person name="Fortunato A.E."/>
            <person name="Gloeckner G."/>
            <person name="Gruber A."/>
            <person name="Hipkin R."/>
            <person name="Janech M."/>
            <person name="Kroth P."/>
            <person name="Leese F."/>
            <person name="Lindquist E."/>
            <person name="Lyon B.R."/>
            <person name="Martin J."/>
            <person name="Mayer C."/>
            <person name="Parker M."/>
            <person name="Quesneville H."/>
            <person name="Raymond J."/>
            <person name="Uhlig C."/>
            <person name="Valentin K.U."/>
            <person name="Worden A.Z."/>
            <person name="Armbrust E.V."/>
            <person name="Bowler C."/>
            <person name="Green B."/>
            <person name="Moulton V."/>
            <person name="Van Oosterhout C."/>
            <person name="Grigoriev I."/>
        </authorList>
    </citation>
    <scope>NUCLEOTIDE SEQUENCE [LARGE SCALE GENOMIC DNA]</scope>
    <source>
        <strain evidence="2 3">CCMP1102</strain>
    </source>
</reference>
<protein>
    <submittedName>
        <fullName evidence="2">Uncharacterized protein</fullName>
    </submittedName>
</protein>
<sequence length="101" mass="11492">MPTMPTIQRINTTYAKDNNNPVQMNVNKIFLYRSLNKTHSSSDDDDTNSAPKKISAIALKRRNSAELERKMRERTAHIGKKSSYAHQTLAPTQGQKGWSLF</sequence>
<keyword evidence="3" id="KW-1185">Reference proteome</keyword>
<evidence type="ECO:0000313" key="3">
    <source>
        <dbReference type="Proteomes" id="UP000095751"/>
    </source>
</evidence>
<dbReference type="EMBL" id="KV784390">
    <property type="protein sequence ID" value="OEU07137.1"/>
    <property type="molecule type" value="Genomic_DNA"/>
</dbReference>
<dbReference type="InParanoid" id="A0A1E7EMS0"/>
<feature type="compositionally biased region" description="Polar residues" evidence="1">
    <location>
        <begin position="84"/>
        <end position="101"/>
    </location>
</feature>
<feature type="region of interest" description="Disordered" evidence="1">
    <location>
        <begin position="75"/>
        <end position="101"/>
    </location>
</feature>
<evidence type="ECO:0000256" key="1">
    <source>
        <dbReference type="SAM" id="MobiDB-lite"/>
    </source>
</evidence>
<dbReference type="KEGG" id="fcy:FRACYDRAFT_251935"/>